<dbReference type="RefSeq" id="WP_189584914.1">
    <property type="nucleotide sequence ID" value="NZ_BMYF01000022.1"/>
</dbReference>
<dbReference type="AlphaFoldDB" id="A0A8J3CZB9"/>
<reference evidence="1" key="2">
    <citation type="submission" date="2020-09" db="EMBL/GenBank/DDBJ databases">
        <authorList>
            <person name="Sun Q."/>
            <person name="Kim S."/>
        </authorList>
    </citation>
    <scope>NUCLEOTIDE SEQUENCE</scope>
    <source>
        <strain evidence="1">KCTC 23224</strain>
    </source>
</reference>
<dbReference type="EMBL" id="BMYF01000022">
    <property type="protein sequence ID" value="GHB48459.1"/>
    <property type="molecule type" value="Genomic_DNA"/>
</dbReference>
<dbReference type="Proteomes" id="UP000642809">
    <property type="component" value="Unassembled WGS sequence"/>
</dbReference>
<keyword evidence="2" id="KW-1185">Reference proteome</keyword>
<dbReference type="PROSITE" id="PS51257">
    <property type="entry name" value="PROKAR_LIPOPROTEIN"/>
    <property type="match status" value="1"/>
</dbReference>
<evidence type="ECO:0000313" key="2">
    <source>
        <dbReference type="Proteomes" id="UP000642809"/>
    </source>
</evidence>
<protein>
    <recommendedName>
        <fullName evidence="3">DUF4136 domain-containing protein</fullName>
    </recommendedName>
</protein>
<name>A0A8J3CZB9_9BACT</name>
<evidence type="ECO:0008006" key="3">
    <source>
        <dbReference type="Google" id="ProtNLM"/>
    </source>
</evidence>
<gene>
    <name evidence="1" type="ORF">GCM10008106_31590</name>
</gene>
<proteinExistence type="predicted"/>
<accession>A0A8J3CZB9</accession>
<reference evidence="1" key="1">
    <citation type="journal article" date="2014" name="Int. J. Syst. Evol. Microbiol.">
        <title>Complete genome sequence of Corynebacterium casei LMG S-19264T (=DSM 44701T), isolated from a smear-ripened cheese.</title>
        <authorList>
            <consortium name="US DOE Joint Genome Institute (JGI-PGF)"/>
            <person name="Walter F."/>
            <person name="Albersmeier A."/>
            <person name="Kalinowski J."/>
            <person name="Ruckert C."/>
        </authorList>
    </citation>
    <scope>NUCLEOTIDE SEQUENCE</scope>
    <source>
        <strain evidence="1">KCTC 23224</strain>
    </source>
</reference>
<organism evidence="1 2">
    <name type="scientific">Mongoliitalea lutea</name>
    <dbReference type="NCBI Taxonomy" id="849756"/>
    <lineage>
        <taxon>Bacteria</taxon>
        <taxon>Pseudomonadati</taxon>
        <taxon>Bacteroidota</taxon>
        <taxon>Cytophagia</taxon>
        <taxon>Cytophagales</taxon>
        <taxon>Cyclobacteriaceae</taxon>
        <taxon>Mongoliitalea</taxon>
    </lineage>
</organism>
<evidence type="ECO:0000313" key="1">
    <source>
        <dbReference type="EMBL" id="GHB48459.1"/>
    </source>
</evidence>
<sequence>MKKILLAVFVMAFAACSPSTKITRSWTSPDKSYAGYDNIFIAVVIGDITKRQVLEDDIHDKLLKLGIESTPSNRVIPPNFWNSTDLTKNEMIQAIRKDNKDAVMTVSLVDVQNEQRYIPGNMMMGGPMMMGPGAWGMGANFGGFWGWNHPMMMTPGHIVNDRKYFIEINVYDTASELLIWSAQSRTLNPRSMEKFSSEFSEIVLLRMLEEGVLKTS</sequence>
<comment type="caution">
    <text evidence="1">The sequence shown here is derived from an EMBL/GenBank/DDBJ whole genome shotgun (WGS) entry which is preliminary data.</text>
</comment>